<proteinExistence type="predicted"/>
<protein>
    <submittedName>
        <fullName evidence="2">Uncharacterized protein</fullName>
    </submittedName>
</protein>
<dbReference type="Proteomes" id="UP001337655">
    <property type="component" value="Unassembled WGS sequence"/>
</dbReference>
<dbReference type="GeneID" id="89932289"/>
<feature type="region of interest" description="Disordered" evidence="1">
    <location>
        <begin position="52"/>
        <end position="73"/>
    </location>
</feature>
<organism evidence="2 3">
    <name type="scientific">Saxophila tyrrhenica</name>
    <dbReference type="NCBI Taxonomy" id="1690608"/>
    <lineage>
        <taxon>Eukaryota</taxon>
        <taxon>Fungi</taxon>
        <taxon>Dikarya</taxon>
        <taxon>Ascomycota</taxon>
        <taxon>Pezizomycotina</taxon>
        <taxon>Dothideomycetes</taxon>
        <taxon>Dothideomycetidae</taxon>
        <taxon>Mycosphaerellales</taxon>
        <taxon>Extremaceae</taxon>
        <taxon>Saxophila</taxon>
    </lineage>
</organism>
<keyword evidence="3" id="KW-1185">Reference proteome</keyword>
<dbReference type="AlphaFoldDB" id="A0AAV9NXU7"/>
<reference evidence="2 3" key="1">
    <citation type="submission" date="2023-08" db="EMBL/GenBank/DDBJ databases">
        <title>Black Yeasts Isolated from many extreme environments.</title>
        <authorList>
            <person name="Coleine C."/>
            <person name="Stajich J.E."/>
            <person name="Selbmann L."/>
        </authorList>
    </citation>
    <scope>NUCLEOTIDE SEQUENCE [LARGE SCALE GENOMIC DNA]</scope>
    <source>
        <strain evidence="2 3">CCFEE 5935</strain>
    </source>
</reference>
<evidence type="ECO:0000313" key="2">
    <source>
        <dbReference type="EMBL" id="KAK5163031.1"/>
    </source>
</evidence>
<sequence length="411" mass="46130">MAPPRAPLAKSESKVRFFERLSLDERYEQHRLVYATMKREAVRGRERLAAKTESLAPQFQDDPTVEPPYSSSQISETAIHRQILSIYAEARPETKVIYDLGRDTAGTEEDNWVIRWMLWHVFRYRDKRNKNRQPAWVGDELDFDGNMAPDDSSGASRSGEASKLLSIAEDANGSTLSLGLVLPRSTDAWTRSIAKGYACIDDRQPTSTRWYTERTLVAAGGLEDLSCAHLMNVTIFMSALNVSQGLSKPRLEEQHAALDESLFGSVIGPLSDLFVRHRAHLDYGISLPHRHQTLPPKHVMVHRQDHTGRDICRPESLPTSHAGICPRSYYLHEGRFMPFGYSSTHIPEPPPAFLLELGEFLRANSLDNILAVRSVTAEDSLWLETMSPDLSGTISVRRSGEQALPAGIHCD</sequence>
<evidence type="ECO:0000313" key="3">
    <source>
        <dbReference type="Proteomes" id="UP001337655"/>
    </source>
</evidence>
<gene>
    <name evidence="2" type="ORF">LTR77_010965</name>
</gene>
<dbReference type="EMBL" id="JAVRRT010000029">
    <property type="protein sequence ID" value="KAK5163031.1"/>
    <property type="molecule type" value="Genomic_DNA"/>
</dbReference>
<accession>A0AAV9NXU7</accession>
<name>A0AAV9NXU7_9PEZI</name>
<evidence type="ECO:0000256" key="1">
    <source>
        <dbReference type="SAM" id="MobiDB-lite"/>
    </source>
</evidence>
<dbReference type="RefSeq" id="XP_064653601.1">
    <property type="nucleotide sequence ID" value="XM_064808181.1"/>
</dbReference>
<comment type="caution">
    <text evidence="2">The sequence shown here is derived from an EMBL/GenBank/DDBJ whole genome shotgun (WGS) entry which is preliminary data.</text>
</comment>